<comment type="caution">
    <text evidence="3">The sequence shown here is derived from an EMBL/GenBank/DDBJ whole genome shotgun (WGS) entry which is preliminary data.</text>
</comment>
<dbReference type="Proteomes" id="UP001151760">
    <property type="component" value="Unassembled WGS sequence"/>
</dbReference>
<evidence type="ECO:0000256" key="1">
    <source>
        <dbReference type="SAM" id="MobiDB-lite"/>
    </source>
</evidence>
<feature type="compositionally biased region" description="Basic and acidic residues" evidence="1">
    <location>
        <begin position="192"/>
        <end position="207"/>
    </location>
</feature>
<feature type="region of interest" description="Disordered" evidence="1">
    <location>
        <begin position="185"/>
        <end position="207"/>
    </location>
</feature>
<accession>A0ABQ5E974</accession>
<dbReference type="Pfam" id="PF13976">
    <property type="entry name" value="gag_pre-integrs"/>
    <property type="match status" value="1"/>
</dbReference>
<protein>
    <submittedName>
        <fullName evidence="3">Integrase, catalytic region, zinc finger, CCHC-type containing protein</fullName>
    </submittedName>
</protein>
<evidence type="ECO:0000313" key="4">
    <source>
        <dbReference type="Proteomes" id="UP001151760"/>
    </source>
</evidence>
<gene>
    <name evidence="3" type="ORF">Tco_0956158</name>
</gene>
<dbReference type="InterPro" id="IPR025724">
    <property type="entry name" value="GAG-pre-integrase_dom"/>
</dbReference>
<dbReference type="CDD" id="cd09272">
    <property type="entry name" value="RNase_HI_RT_Ty1"/>
    <property type="match status" value="1"/>
</dbReference>
<dbReference type="EMBL" id="BQNB010016067">
    <property type="protein sequence ID" value="GJT47443.1"/>
    <property type="molecule type" value="Genomic_DNA"/>
</dbReference>
<feature type="region of interest" description="Disordered" evidence="1">
    <location>
        <begin position="572"/>
        <end position="591"/>
    </location>
</feature>
<evidence type="ECO:0000259" key="2">
    <source>
        <dbReference type="Pfam" id="PF13976"/>
    </source>
</evidence>
<feature type="compositionally biased region" description="Low complexity" evidence="1">
    <location>
        <begin position="580"/>
        <end position="590"/>
    </location>
</feature>
<proteinExistence type="predicted"/>
<feature type="region of interest" description="Disordered" evidence="1">
    <location>
        <begin position="985"/>
        <end position="1031"/>
    </location>
</feature>
<name>A0ABQ5E974_9ASTR</name>
<dbReference type="PANTHER" id="PTHR11439">
    <property type="entry name" value="GAG-POL-RELATED RETROTRANSPOSON"/>
    <property type="match status" value="1"/>
</dbReference>
<evidence type="ECO:0000313" key="3">
    <source>
        <dbReference type="EMBL" id="GJT47443.1"/>
    </source>
</evidence>
<feature type="compositionally biased region" description="Acidic residues" evidence="1">
    <location>
        <begin position="993"/>
        <end position="1017"/>
    </location>
</feature>
<reference evidence="3" key="1">
    <citation type="journal article" date="2022" name="Int. J. Mol. Sci.">
        <title>Draft Genome of Tanacetum Coccineum: Genomic Comparison of Closely Related Tanacetum-Family Plants.</title>
        <authorList>
            <person name="Yamashiro T."/>
            <person name="Shiraishi A."/>
            <person name="Nakayama K."/>
            <person name="Satake H."/>
        </authorList>
    </citation>
    <scope>NUCLEOTIDE SEQUENCE</scope>
</reference>
<feature type="domain" description="GAG-pre-integrase" evidence="2">
    <location>
        <begin position="515"/>
        <end position="561"/>
    </location>
</feature>
<reference evidence="3" key="2">
    <citation type="submission" date="2022-01" db="EMBL/GenBank/DDBJ databases">
        <authorList>
            <person name="Yamashiro T."/>
            <person name="Shiraishi A."/>
            <person name="Satake H."/>
            <person name="Nakayama K."/>
        </authorList>
    </citation>
    <scope>NUCLEOTIDE SEQUENCE</scope>
</reference>
<dbReference type="PANTHER" id="PTHR11439:SF509">
    <property type="entry name" value="RNA-DIRECTED DNA POLYMERASE"/>
    <property type="match status" value="1"/>
</dbReference>
<organism evidence="3 4">
    <name type="scientific">Tanacetum coccineum</name>
    <dbReference type="NCBI Taxonomy" id="301880"/>
    <lineage>
        <taxon>Eukaryota</taxon>
        <taxon>Viridiplantae</taxon>
        <taxon>Streptophyta</taxon>
        <taxon>Embryophyta</taxon>
        <taxon>Tracheophyta</taxon>
        <taxon>Spermatophyta</taxon>
        <taxon>Magnoliopsida</taxon>
        <taxon>eudicotyledons</taxon>
        <taxon>Gunneridae</taxon>
        <taxon>Pentapetalae</taxon>
        <taxon>asterids</taxon>
        <taxon>campanulids</taxon>
        <taxon>Asterales</taxon>
        <taxon>Asteraceae</taxon>
        <taxon>Asteroideae</taxon>
        <taxon>Anthemideae</taxon>
        <taxon>Anthemidinae</taxon>
        <taxon>Tanacetum</taxon>
    </lineage>
</organism>
<keyword evidence="4" id="KW-1185">Reference proteome</keyword>
<sequence>MTAQTFKETIIQNMNSIEQCIIERASHEQELKMTLKKLSERQLQIQQCKVQEVQSSVTSSGDETSKGLKVKAYEISVVKEKHDELVKQSLLTKSHYEGLVKEKTKVITDLKLKEEKDIDKMISMENQIKFLNEIVYKRSQSIQTIHMLAPKCPTFNGRPTFANPRYLKKAQNEIPCLYAIPHDQSDPANRLVPDREETQTLEEESRSKLNKDLVKPFDYTKLNNMEILVKTCLMPLALKTQNDSFAFVHELKQEMHADLKYVESLEDELESDKAEFSNMECDCLAQKLSEQTEFVSKEIYTELLQSFAKLEKHSISLEIALQECQEQLKNDTVCKEKASNVFRKEREQYFEIQDLKAQLQDKNIAISELKKLIEKGKGKSVDTKFDKPSVFRQPNAQKILKPSVLGKPASFSNSLERKYFAKKKSFLKTNESEGLSKPVTPQNLPQTATQAVRNTKYWYKLILIIVDSGCTKPLTGNLMLMCNFAEKYLGLNPIFSRLVQLSVMRYLGEKTTSSALICLMAKASPTQAWLWHRRLSHLNFDYINLLSKKDVVIGLPKLNLCSRMKPPEGLKDFYDDPKKSSSPHTSTPRSVLNRTALSKDETALSLRRSNDAFGYTTVSITTGVGILLFGPLYDEDFSLMVLLVSQVLLLIDIAAQQRHTNLSTIFHPTTEPSTPTNVHAEENKQNLPILFVHRYKKQLMQEELHQFDRLQSWELVDKPFGKIVSQAKVVMEKQKDEDKLYSHTSTSCSKGLCSGRGYDFEDNLLPSSCSLGGCAQPDGFVDPDHPDKVYRLRKALYGLKQAPRDWYHSHGESGKPKGFGFELTAFSDVDHAGCIDTRKSTSGGIQFLGDKLVSWMSKKIGLYCNVMQRLNTWLSASCAQEIPMNVMWMQTLASKIMASTTTNTFYCELSVSHSNILQPRAASVPRHIHTRLPEVQVSEFVRQIGMRCLTPSRTGGYGQKDICLIPFKTSNVRIGDVMGLREAKGDDHSITVEIEEEVKEESKESDEETEEEEEDDPENIKTNPPSPPDPSISFIIKKVCKLNSNNKKNDDSSEKELGEDEGNFTYVSDFMIVDDISSIIDSMLSQVVLGKPFVEISNMTHDISLGVVKFTDRTNEIAYTMPHKIEQYNLLSNLEKGYAKSVYLRNEEDKRRGIDYVMSKILGFYKECLELRPEYLARLEDQGGVTLYLMKRSVGVFRNFSGRLLDDDLASRKAYFLEDKQIPSVKHLDGFWRKYAWLGLIGRRNGQDYDSTPNLLKNMRTVRGDGVTFHCDGVMAYKGRRTSQSRQHDKSESVSYYLTDFVVNLFTGPKSSLIHIESHKSPTAVLFDLDTRRIFIVTVNTKEYHSNVLKKSQE</sequence>